<reference evidence="2 3" key="1">
    <citation type="submission" date="2024-12" db="EMBL/GenBank/DDBJ databases">
        <authorList>
            <person name="Lee Y."/>
        </authorList>
    </citation>
    <scope>NUCLEOTIDE SEQUENCE [LARGE SCALE GENOMIC DNA]</scope>
    <source>
        <strain evidence="2 3">03SUJ4</strain>
    </source>
</reference>
<dbReference type="EMBL" id="JBJYXY010000001">
    <property type="protein sequence ID" value="MFN2976229.1"/>
    <property type="molecule type" value="Genomic_DNA"/>
</dbReference>
<feature type="domain" description="MBG" evidence="1">
    <location>
        <begin position="290"/>
        <end position="358"/>
    </location>
</feature>
<comment type="caution">
    <text evidence="2">The sequence shown here is derived from an EMBL/GenBank/DDBJ whole genome shotgun (WGS) entry which is preliminary data.</text>
</comment>
<evidence type="ECO:0000259" key="1">
    <source>
        <dbReference type="Pfam" id="PF18887"/>
    </source>
</evidence>
<protein>
    <submittedName>
        <fullName evidence="2">MBG domain-containing protein</fullName>
    </submittedName>
</protein>
<dbReference type="Proteomes" id="UP001634747">
    <property type="component" value="Unassembled WGS sequence"/>
</dbReference>
<dbReference type="RefSeq" id="WP_263412284.1">
    <property type="nucleotide sequence ID" value="NZ_JAGSYB010000001.1"/>
</dbReference>
<dbReference type="InterPro" id="IPR043772">
    <property type="entry name" value="MBG_3"/>
</dbReference>
<organism evidence="2 3">
    <name type="scientific">Terriglobus aquaticus</name>
    <dbReference type="NCBI Taxonomy" id="940139"/>
    <lineage>
        <taxon>Bacteria</taxon>
        <taxon>Pseudomonadati</taxon>
        <taxon>Acidobacteriota</taxon>
        <taxon>Terriglobia</taxon>
        <taxon>Terriglobales</taxon>
        <taxon>Acidobacteriaceae</taxon>
        <taxon>Terriglobus</taxon>
    </lineage>
</organism>
<gene>
    <name evidence="2" type="ORF">ACK2TP_10695</name>
</gene>
<sequence length="465" mass="47017">MEYANTPDDAQVIAHFTYFNAGSAPVAYRPDGSSNYFQPLDITTQPLTYYPGFHPDAVLISVPFATAETWHLGTSESTVYARGAANFSGPITPTCPVRLIPAALQLTQPGTYTHRFLGQVESGPPADAASVLTEAAIPPGGAGVSISNLTYVAGDSSNPSHSLNPNSLYGDVTLTTAQAGTTYVKLQMHLNGAIVTKALLPVTILAPIAPALALTIVDHQFDDAPFTLAASSNSPGAITYNIVSGPAAVTGNVLTLTGAGPVTVAANQAASGSYAAASSAATFQVQKGPASISLSGLTEPYTGRAVNPNASTTPAGLTVAFNYAGSSSAPTQPGSYPFTASVVDANYQGSISAVLVISPPVTGTVQLVSQNTLRRAADGSLLLTVSLVNSGTGTAQNVTVTSLSVNGISGLVPVSFGSIPPKGGSASQTFVFPPPIGAAGTVVPEKITATYSGGTFVTTVRAILP</sequence>
<accession>A0ABW9KKE6</accession>
<dbReference type="Pfam" id="PF18887">
    <property type="entry name" value="MBG_3"/>
    <property type="match status" value="1"/>
</dbReference>
<proteinExistence type="predicted"/>
<evidence type="ECO:0000313" key="2">
    <source>
        <dbReference type="EMBL" id="MFN2976229.1"/>
    </source>
</evidence>
<keyword evidence="3" id="KW-1185">Reference proteome</keyword>
<name>A0ABW9KKE6_9BACT</name>
<evidence type="ECO:0000313" key="3">
    <source>
        <dbReference type="Proteomes" id="UP001634747"/>
    </source>
</evidence>